<evidence type="ECO:0000256" key="1">
    <source>
        <dbReference type="SAM" id="MobiDB-lite"/>
    </source>
</evidence>
<name>A0A1I7XGI1_HETBA</name>
<protein>
    <submittedName>
        <fullName evidence="3">Uncharacterized protein</fullName>
    </submittedName>
</protein>
<dbReference type="AlphaFoldDB" id="A0A1I7XGI1"/>
<sequence length="280" mass="30835">MLGMTNAVERTSPRARASTSIGITAEEEVHKLPSQNKVVRNKVSPADKLNKRHEIHSTQQTARYVKPNHGLNTPSTSGSDVTSPWSYVPDPYSARSPCQEIGIDQPFPTTPEGSFGGAMIPQHLRTPSDDRVPFRAYESPLRGNCITPPIHRSSPHHVPVQPSLSTVVPPPPGHDSSPSPYQILSGRTAPFSDSQVHCAPRTVTNSPYITMTPRYATNCITNHQYIQCPQRKPERPATLNLMNAHTPESSGIRSLSDHMVPSVREAAQHFLICRQPIMSH</sequence>
<keyword evidence="2" id="KW-1185">Reference proteome</keyword>
<accession>A0A1I7XGI1</accession>
<dbReference type="Proteomes" id="UP000095283">
    <property type="component" value="Unplaced"/>
</dbReference>
<proteinExistence type="predicted"/>
<evidence type="ECO:0000313" key="2">
    <source>
        <dbReference type="Proteomes" id="UP000095283"/>
    </source>
</evidence>
<evidence type="ECO:0000313" key="3">
    <source>
        <dbReference type="WBParaSite" id="Hba_16433"/>
    </source>
</evidence>
<feature type="region of interest" description="Disordered" evidence="1">
    <location>
        <begin position="153"/>
        <end position="178"/>
    </location>
</feature>
<dbReference type="WBParaSite" id="Hba_16433">
    <property type="protein sequence ID" value="Hba_16433"/>
    <property type="gene ID" value="Hba_16433"/>
</dbReference>
<organism evidence="2 3">
    <name type="scientific">Heterorhabditis bacteriophora</name>
    <name type="common">Entomopathogenic nematode worm</name>
    <dbReference type="NCBI Taxonomy" id="37862"/>
    <lineage>
        <taxon>Eukaryota</taxon>
        <taxon>Metazoa</taxon>
        <taxon>Ecdysozoa</taxon>
        <taxon>Nematoda</taxon>
        <taxon>Chromadorea</taxon>
        <taxon>Rhabditida</taxon>
        <taxon>Rhabditina</taxon>
        <taxon>Rhabditomorpha</taxon>
        <taxon>Strongyloidea</taxon>
        <taxon>Heterorhabditidae</taxon>
        <taxon>Heterorhabditis</taxon>
    </lineage>
</organism>
<reference evidence="3" key="1">
    <citation type="submission" date="2016-11" db="UniProtKB">
        <authorList>
            <consortium name="WormBaseParasite"/>
        </authorList>
    </citation>
    <scope>IDENTIFICATION</scope>
</reference>